<accession>A0A1S2UU47</accession>
<evidence type="ECO:0000313" key="3">
    <source>
        <dbReference type="EMBL" id="SED74567.1"/>
    </source>
</evidence>
<name>A0A1S2UU47_9PSED</name>
<proteinExistence type="predicted"/>
<organism evidence="2 4">
    <name type="scientific">Pseudomonas costantinii</name>
    <dbReference type="NCBI Taxonomy" id="168469"/>
    <lineage>
        <taxon>Bacteria</taxon>
        <taxon>Pseudomonadati</taxon>
        <taxon>Pseudomonadota</taxon>
        <taxon>Gammaproteobacteria</taxon>
        <taxon>Pseudomonadales</taxon>
        <taxon>Pseudomonadaceae</taxon>
        <taxon>Pseudomonas</taxon>
    </lineage>
</organism>
<dbReference type="OrthoDB" id="9803461at2"/>
<evidence type="ECO:0000313" key="4">
    <source>
        <dbReference type="Proteomes" id="UP000181661"/>
    </source>
</evidence>
<feature type="chain" id="PRO_5010380091" evidence="1">
    <location>
        <begin position="30"/>
        <end position="127"/>
    </location>
</feature>
<feature type="signal peptide" evidence="1">
    <location>
        <begin position="1"/>
        <end position="29"/>
    </location>
</feature>
<evidence type="ECO:0000313" key="5">
    <source>
        <dbReference type="Proteomes" id="UP000182179"/>
    </source>
</evidence>
<keyword evidence="1" id="KW-0732">Signal</keyword>
<comment type="caution">
    <text evidence="2">The sequence shown here is derived from an EMBL/GenBank/DDBJ whole genome shotgun (WGS) entry which is preliminary data.</text>
</comment>
<gene>
    <name evidence="2" type="ORF">BFL40_21280</name>
    <name evidence="3" type="ORF">SAMN04515675_2295</name>
</gene>
<reference evidence="3 5" key="2">
    <citation type="submission" date="2016-10" db="EMBL/GenBank/DDBJ databases">
        <authorList>
            <person name="Varghese N."/>
            <person name="Submissions S."/>
        </authorList>
    </citation>
    <scope>NUCLEOTIDE SEQUENCE [LARGE SCALE GENOMIC DNA]</scope>
    <source>
        <strain evidence="3 5">BS2773</strain>
    </source>
</reference>
<sequence>MRPPKNPLPGLTLSLCIAAGSLLASNASAFSQATPLLSTKCGSGSYFVKTNAHDYYANALKRLGMAVMSGHREWPRLACSEKLAHLPVHRPLNQAAAPQPLALMPPPQHLLARGMTFKKLLGRRSVG</sequence>
<evidence type="ECO:0000256" key="1">
    <source>
        <dbReference type="SAM" id="SignalP"/>
    </source>
</evidence>
<dbReference type="RefSeq" id="WP_071485780.1">
    <property type="nucleotide sequence ID" value="NZ_FNTS01000002.1"/>
</dbReference>
<dbReference type="Proteomes" id="UP000181661">
    <property type="component" value="Unassembled WGS sequence"/>
</dbReference>
<reference evidence="2 4" key="1">
    <citation type="submission" date="2016-08" db="EMBL/GenBank/DDBJ databases">
        <title>Draft genome sequence of Pseudomonas costantinii LMG 22119, type strain isolated from cultivated mushroom (Agaricus bisporus) sporophores.</title>
        <authorList>
            <person name="Tambong J.T."/>
        </authorList>
    </citation>
    <scope>NUCLEOTIDE SEQUENCE [LARGE SCALE GENOMIC DNA]</scope>
    <source>
        <strain evidence="2 4">LMG 22119</strain>
    </source>
</reference>
<dbReference type="AlphaFoldDB" id="A0A1S2UU47"/>
<dbReference type="Proteomes" id="UP000182179">
    <property type="component" value="Unassembled WGS sequence"/>
</dbReference>
<protein>
    <submittedName>
        <fullName evidence="2">Uncharacterized protein</fullName>
    </submittedName>
</protein>
<evidence type="ECO:0000313" key="2">
    <source>
        <dbReference type="EMBL" id="OIN49931.1"/>
    </source>
</evidence>
<dbReference type="EMBL" id="MDDR01000036">
    <property type="protein sequence ID" value="OIN49931.1"/>
    <property type="molecule type" value="Genomic_DNA"/>
</dbReference>
<dbReference type="EMBL" id="FNTS01000002">
    <property type="protein sequence ID" value="SED74567.1"/>
    <property type="molecule type" value="Genomic_DNA"/>
</dbReference>
<keyword evidence="5" id="KW-1185">Reference proteome</keyword>